<dbReference type="GO" id="GO:0010181">
    <property type="term" value="F:FMN binding"/>
    <property type="evidence" value="ECO:0007669"/>
    <property type="project" value="UniProtKB-UniRule"/>
</dbReference>
<keyword evidence="14 16" id="KW-0472">Membrane</keyword>
<evidence type="ECO:0000256" key="9">
    <source>
        <dbReference type="ARBA" id="ARBA00022989"/>
    </source>
</evidence>
<dbReference type="GO" id="GO:0006814">
    <property type="term" value="P:sodium ion transport"/>
    <property type="evidence" value="ECO:0007669"/>
    <property type="project" value="UniProtKB-UniRule"/>
</dbReference>
<keyword evidence="15 16" id="KW-0739">Sodium transport</keyword>
<comment type="catalytic activity">
    <reaction evidence="16">
        <text>a ubiquinone + n Na(+)(in) + NADH + H(+) = a ubiquinol + n Na(+)(out) + NAD(+)</text>
        <dbReference type="Rhea" id="RHEA:47748"/>
        <dbReference type="Rhea" id="RHEA-COMP:9565"/>
        <dbReference type="Rhea" id="RHEA-COMP:9566"/>
        <dbReference type="ChEBI" id="CHEBI:15378"/>
        <dbReference type="ChEBI" id="CHEBI:16389"/>
        <dbReference type="ChEBI" id="CHEBI:17976"/>
        <dbReference type="ChEBI" id="CHEBI:29101"/>
        <dbReference type="ChEBI" id="CHEBI:57540"/>
        <dbReference type="ChEBI" id="CHEBI:57945"/>
        <dbReference type="EC" id="7.2.1.1"/>
    </reaction>
</comment>
<dbReference type="AlphaFoldDB" id="A0A9D9ILU1"/>
<keyword evidence="9 16" id="KW-1133">Transmembrane helix</keyword>
<comment type="subcellular location">
    <subcellularLocation>
        <location evidence="16">Cell membrane</location>
        <topology evidence="16">Single-pass membrane protein</topology>
    </subcellularLocation>
</comment>
<evidence type="ECO:0000256" key="4">
    <source>
        <dbReference type="ARBA" id="ARBA00022553"/>
    </source>
</evidence>
<keyword evidence="3" id="KW-0997">Cell inner membrane</keyword>
<dbReference type="InterPro" id="IPR007329">
    <property type="entry name" value="FMN-bd"/>
</dbReference>
<dbReference type="SMART" id="SM00900">
    <property type="entry name" value="FMN_bind"/>
    <property type="match status" value="1"/>
</dbReference>
<dbReference type="GO" id="GO:0005886">
    <property type="term" value="C:plasma membrane"/>
    <property type="evidence" value="ECO:0007669"/>
    <property type="project" value="UniProtKB-SubCell"/>
</dbReference>
<evidence type="ECO:0000256" key="10">
    <source>
        <dbReference type="ARBA" id="ARBA00023027"/>
    </source>
</evidence>
<dbReference type="NCBIfam" id="TIGR01938">
    <property type="entry name" value="nqrC"/>
    <property type="match status" value="1"/>
</dbReference>
<keyword evidence="1 16" id="KW-0813">Transport</keyword>
<comment type="similarity">
    <text evidence="16">Belongs to the NqrC family.</text>
</comment>
<gene>
    <name evidence="16 18" type="primary">nqrC</name>
    <name evidence="18" type="ORF">IAB91_02025</name>
</gene>
<dbReference type="Proteomes" id="UP000823757">
    <property type="component" value="Unassembled WGS sequence"/>
</dbReference>
<accession>A0A9D9ILU1</accession>
<dbReference type="EMBL" id="JADIMD010000027">
    <property type="protein sequence ID" value="MBO8474054.1"/>
    <property type="molecule type" value="Genomic_DNA"/>
</dbReference>
<evidence type="ECO:0000259" key="17">
    <source>
        <dbReference type="SMART" id="SM00900"/>
    </source>
</evidence>
<evidence type="ECO:0000256" key="6">
    <source>
        <dbReference type="ARBA" id="ARBA00022643"/>
    </source>
</evidence>
<evidence type="ECO:0000256" key="5">
    <source>
        <dbReference type="ARBA" id="ARBA00022630"/>
    </source>
</evidence>
<dbReference type="InterPro" id="IPR010204">
    <property type="entry name" value="NqrC"/>
</dbReference>
<keyword evidence="13 16" id="KW-0830">Ubiquinone</keyword>
<evidence type="ECO:0000256" key="7">
    <source>
        <dbReference type="ARBA" id="ARBA00022692"/>
    </source>
</evidence>
<keyword evidence="12 16" id="KW-0406">Ion transport</keyword>
<evidence type="ECO:0000256" key="16">
    <source>
        <dbReference type="HAMAP-Rule" id="MF_00427"/>
    </source>
</evidence>
<keyword evidence="11 16" id="KW-0915">Sodium</keyword>
<name>A0A9D9ILU1_9BACT</name>
<comment type="cofactor">
    <cofactor evidence="16">
        <name>FMN</name>
        <dbReference type="ChEBI" id="CHEBI:58210"/>
    </cofactor>
</comment>
<dbReference type="HAMAP" id="MF_00427">
    <property type="entry name" value="NqrC"/>
    <property type="match status" value="1"/>
</dbReference>
<evidence type="ECO:0000256" key="15">
    <source>
        <dbReference type="ARBA" id="ARBA00023201"/>
    </source>
</evidence>
<evidence type="ECO:0000256" key="12">
    <source>
        <dbReference type="ARBA" id="ARBA00023065"/>
    </source>
</evidence>
<evidence type="ECO:0000256" key="1">
    <source>
        <dbReference type="ARBA" id="ARBA00022448"/>
    </source>
</evidence>
<evidence type="ECO:0000256" key="14">
    <source>
        <dbReference type="ARBA" id="ARBA00023136"/>
    </source>
</evidence>
<feature type="transmembrane region" description="Helical" evidence="16">
    <location>
        <begin position="12"/>
        <end position="31"/>
    </location>
</feature>
<comment type="function">
    <text evidence="16">NQR complex catalyzes the reduction of ubiquinone-1 to ubiquinol by two successive reactions, coupled with the transport of Na(+) ions from the cytoplasm to the periplasm. NqrA to NqrE are probably involved in the second step, the conversion of ubisemiquinone to ubiquinol.</text>
</comment>
<dbReference type="GO" id="GO:0016655">
    <property type="term" value="F:oxidoreductase activity, acting on NAD(P)H, quinone or similar compound as acceptor"/>
    <property type="evidence" value="ECO:0007669"/>
    <property type="project" value="UniProtKB-UniRule"/>
</dbReference>
<keyword evidence="2 16" id="KW-1003">Cell membrane</keyword>
<protein>
    <recommendedName>
        <fullName evidence="16">Na(+)-translocating NADH-quinone reductase subunit C</fullName>
        <shortName evidence="16">Na(+)-NQR subunit C</shortName>
        <shortName evidence="16">Na(+)-translocating NQR subunit C</shortName>
        <ecNumber evidence="16">7.2.1.1</ecNumber>
    </recommendedName>
    <alternativeName>
        <fullName evidence="16">NQR complex subunit C</fullName>
    </alternativeName>
    <alternativeName>
        <fullName evidence="16">NQR-1 subunit C</fullName>
    </alternativeName>
</protein>
<evidence type="ECO:0000256" key="2">
    <source>
        <dbReference type="ARBA" id="ARBA00022475"/>
    </source>
</evidence>
<dbReference type="PANTHER" id="PTHR37838">
    <property type="entry name" value="NA(+)-TRANSLOCATING NADH-QUINONE REDUCTASE SUBUNIT C"/>
    <property type="match status" value="1"/>
</dbReference>
<keyword evidence="4 16" id="KW-0597">Phosphoprotein</keyword>
<feature type="modified residue" description="FMN phosphoryl threonine" evidence="16">
    <location>
        <position position="230"/>
    </location>
</feature>
<feature type="domain" description="FMN-binding" evidence="17">
    <location>
        <begin position="152"/>
        <end position="247"/>
    </location>
</feature>
<comment type="subunit">
    <text evidence="16">Composed of six subunits; NqrA, NqrB, NqrC, NqrD, NqrE and NqrF.</text>
</comment>
<reference evidence="18" key="2">
    <citation type="journal article" date="2021" name="PeerJ">
        <title>Extensive microbial diversity within the chicken gut microbiome revealed by metagenomics and culture.</title>
        <authorList>
            <person name="Gilroy R."/>
            <person name="Ravi A."/>
            <person name="Getino M."/>
            <person name="Pursley I."/>
            <person name="Horton D.L."/>
            <person name="Alikhan N.F."/>
            <person name="Baker D."/>
            <person name="Gharbi K."/>
            <person name="Hall N."/>
            <person name="Watson M."/>
            <person name="Adriaenssens E.M."/>
            <person name="Foster-Nyarko E."/>
            <person name="Jarju S."/>
            <person name="Secka A."/>
            <person name="Antonio M."/>
            <person name="Oren A."/>
            <person name="Chaudhuri R.R."/>
            <person name="La Ragione R."/>
            <person name="Hildebrand F."/>
            <person name="Pallen M.J."/>
        </authorList>
    </citation>
    <scope>NUCLEOTIDE SEQUENCE</scope>
    <source>
        <strain evidence="18">B1-13419</strain>
    </source>
</reference>
<organism evidence="18 19">
    <name type="scientific">Candidatus Cryptobacteroides faecigallinarum</name>
    <dbReference type="NCBI Taxonomy" id="2840763"/>
    <lineage>
        <taxon>Bacteria</taxon>
        <taxon>Pseudomonadati</taxon>
        <taxon>Bacteroidota</taxon>
        <taxon>Bacteroidia</taxon>
        <taxon>Bacteroidales</taxon>
        <taxon>Candidatus Cryptobacteroides</taxon>
    </lineage>
</organism>
<dbReference type="Pfam" id="PF04205">
    <property type="entry name" value="FMN_bind"/>
    <property type="match status" value="1"/>
</dbReference>
<evidence type="ECO:0000256" key="3">
    <source>
        <dbReference type="ARBA" id="ARBA00022519"/>
    </source>
</evidence>
<evidence type="ECO:0000256" key="13">
    <source>
        <dbReference type="ARBA" id="ARBA00023075"/>
    </source>
</evidence>
<sequence>MNTNGNTYTVIYSTVLVVLVAAILSFVAMSLQGKQNENVKMETISKVLTAAAESDPAVTIDETTNVMQMYADMVTSAFFVDGTGKEVESMELGKDDLNKIEVPTTADLKKQNDLLKKIEDGETDLLTQLRLPVFIFDVNGAEIRVIPCYGAGLWGPIWGYLAVADDGKTIKGAIFDHKGETPGLGAKIAEPAFYNEFINKAFSDGETKFAVIKGGKPDDASTVDAISGATITSQALGKSIDLWVKYYEPYLKTVAQAAVEAQETVSETEAAADGTTNIEEE</sequence>
<evidence type="ECO:0000313" key="18">
    <source>
        <dbReference type="EMBL" id="MBO8474054.1"/>
    </source>
</evidence>
<keyword evidence="8 16" id="KW-1278">Translocase</keyword>
<dbReference type="PANTHER" id="PTHR37838:SF1">
    <property type="entry name" value="NA(+)-TRANSLOCATING NADH-QUINONE REDUCTASE SUBUNIT C"/>
    <property type="match status" value="1"/>
</dbReference>
<dbReference type="EC" id="7.2.1.1" evidence="16"/>
<evidence type="ECO:0000313" key="19">
    <source>
        <dbReference type="Proteomes" id="UP000823757"/>
    </source>
</evidence>
<keyword evidence="6 16" id="KW-0288">FMN</keyword>
<proteinExistence type="inferred from homology"/>
<keyword evidence="7 16" id="KW-0812">Transmembrane</keyword>
<comment type="caution">
    <text evidence="18">The sequence shown here is derived from an EMBL/GenBank/DDBJ whole genome shotgun (WGS) entry which is preliminary data.</text>
</comment>
<keyword evidence="10 16" id="KW-0520">NAD</keyword>
<keyword evidence="5 16" id="KW-0285">Flavoprotein</keyword>
<comment type="caution">
    <text evidence="16">Lacks conserved residue(s) required for the propagation of feature annotation.</text>
</comment>
<evidence type="ECO:0000256" key="8">
    <source>
        <dbReference type="ARBA" id="ARBA00022967"/>
    </source>
</evidence>
<evidence type="ECO:0000256" key="11">
    <source>
        <dbReference type="ARBA" id="ARBA00023053"/>
    </source>
</evidence>
<reference evidence="18" key="1">
    <citation type="submission" date="2020-10" db="EMBL/GenBank/DDBJ databases">
        <authorList>
            <person name="Gilroy R."/>
        </authorList>
    </citation>
    <scope>NUCLEOTIDE SEQUENCE</scope>
    <source>
        <strain evidence="18">B1-13419</strain>
    </source>
</reference>